<dbReference type="Pfam" id="PF04138">
    <property type="entry name" value="GtrA_DPMS_TM"/>
    <property type="match status" value="1"/>
</dbReference>
<evidence type="ECO:0000313" key="9">
    <source>
        <dbReference type="EMBL" id="MFC3514263.1"/>
    </source>
</evidence>
<keyword evidence="10" id="KW-1185">Reference proteome</keyword>
<evidence type="ECO:0000256" key="6">
    <source>
        <dbReference type="SAM" id="MobiDB-lite"/>
    </source>
</evidence>
<feature type="transmembrane region" description="Helical" evidence="7">
    <location>
        <begin position="131"/>
        <end position="151"/>
    </location>
</feature>
<dbReference type="RefSeq" id="WP_377872182.1">
    <property type="nucleotide sequence ID" value="NZ_JBHMAY010000037.1"/>
</dbReference>
<evidence type="ECO:0000256" key="7">
    <source>
        <dbReference type="SAM" id="Phobius"/>
    </source>
</evidence>
<dbReference type="InterPro" id="IPR007267">
    <property type="entry name" value="GtrA_DPMS_TM"/>
</dbReference>
<keyword evidence="4 7" id="KW-1133">Transmembrane helix</keyword>
<dbReference type="PANTHER" id="PTHR38459">
    <property type="entry name" value="PROPHAGE BACTOPRENOL-LINKED GLUCOSE TRANSLOCASE HOMOLOG"/>
    <property type="match status" value="1"/>
</dbReference>
<sequence>MPVFRKVLTLVPAFARPYVFRHRALLKFALVGGVCFLVTFVVNYGLKFTVLREKPVTAMIVATIVATIVSYVLNREWSFRSRRVRERRHEAALFFVLSGVGVALNSTPLYLSRYVLQLHVPVVSLVVQEAADFISSLIVGTLVAMVFRWWAFRKWVFPRESVEGDAAANPGPVHAIGQGRPLRPGLDVDGMPEGEERRSAG</sequence>
<comment type="caution">
    <text evidence="9">The sequence shown here is derived from an EMBL/GenBank/DDBJ whole genome shotgun (WGS) entry which is preliminary data.</text>
</comment>
<keyword evidence="3 7" id="KW-0812">Transmembrane</keyword>
<protein>
    <submittedName>
        <fullName evidence="9">GtrA family protein</fullName>
    </submittedName>
</protein>
<feature type="domain" description="GtrA/DPMS transmembrane" evidence="8">
    <location>
        <begin position="27"/>
        <end position="157"/>
    </location>
</feature>
<dbReference type="EMBL" id="JBHRWI010000039">
    <property type="protein sequence ID" value="MFC3514263.1"/>
    <property type="molecule type" value="Genomic_DNA"/>
</dbReference>
<comment type="subcellular location">
    <subcellularLocation>
        <location evidence="1">Membrane</location>
        <topology evidence="1">Multi-pass membrane protein</topology>
    </subcellularLocation>
</comment>
<reference evidence="10" key="1">
    <citation type="journal article" date="2019" name="Int. J. Syst. Evol. Microbiol.">
        <title>The Global Catalogue of Microorganisms (GCM) 10K type strain sequencing project: providing services to taxonomists for standard genome sequencing and annotation.</title>
        <authorList>
            <consortium name="The Broad Institute Genomics Platform"/>
            <consortium name="The Broad Institute Genome Sequencing Center for Infectious Disease"/>
            <person name="Wu L."/>
            <person name="Ma J."/>
        </authorList>
    </citation>
    <scope>NUCLEOTIDE SEQUENCE [LARGE SCALE GENOMIC DNA]</scope>
    <source>
        <strain evidence="10">CGMCC 4.7682</strain>
    </source>
</reference>
<evidence type="ECO:0000256" key="1">
    <source>
        <dbReference type="ARBA" id="ARBA00004141"/>
    </source>
</evidence>
<feature type="transmembrane region" description="Helical" evidence="7">
    <location>
        <begin position="56"/>
        <end position="73"/>
    </location>
</feature>
<keyword evidence="5 7" id="KW-0472">Membrane</keyword>
<feature type="region of interest" description="Disordered" evidence="6">
    <location>
        <begin position="168"/>
        <end position="201"/>
    </location>
</feature>
<evidence type="ECO:0000313" key="10">
    <source>
        <dbReference type="Proteomes" id="UP001595764"/>
    </source>
</evidence>
<evidence type="ECO:0000256" key="3">
    <source>
        <dbReference type="ARBA" id="ARBA00022692"/>
    </source>
</evidence>
<dbReference type="InterPro" id="IPR051401">
    <property type="entry name" value="GtrA_CellWall_Glycosyl"/>
</dbReference>
<evidence type="ECO:0000256" key="4">
    <source>
        <dbReference type="ARBA" id="ARBA00022989"/>
    </source>
</evidence>
<dbReference type="Proteomes" id="UP001595764">
    <property type="component" value="Unassembled WGS sequence"/>
</dbReference>
<gene>
    <name evidence="9" type="ORF">ACFORO_29130</name>
</gene>
<evidence type="ECO:0000256" key="5">
    <source>
        <dbReference type="ARBA" id="ARBA00023136"/>
    </source>
</evidence>
<feature type="transmembrane region" description="Helical" evidence="7">
    <location>
        <begin position="93"/>
        <end position="111"/>
    </location>
</feature>
<proteinExistence type="inferred from homology"/>
<evidence type="ECO:0000259" key="8">
    <source>
        <dbReference type="Pfam" id="PF04138"/>
    </source>
</evidence>
<dbReference type="PANTHER" id="PTHR38459:SF1">
    <property type="entry name" value="PROPHAGE BACTOPRENOL-LINKED GLUCOSE TRANSLOCASE HOMOLOG"/>
    <property type="match status" value="1"/>
</dbReference>
<evidence type="ECO:0000256" key="2">
    <source>
        <dbReference type="ARBA" id="ARBA00009399"/>
    </source>
</evidence>
<feature type="transmembrane region" description="Helical" evidence="7">
    <location>
        <begin position="24"/>
        <end position="44"/>
    </location>
</feature>
<name>A0ABV7QM64_9PSEU</name>
<accession>A0ABV7QM64</accession>
<organism evidence="9 10">
    <name type="scientific">Amycolatopsis halotolerans</name>
    <dbReference type="NCBI Taxonomy" id="330083"/>
    <lineage>
        <taxon>Bacteria</taxon>
        <taxon>Bacillati</taxon>
        <taxon>Actinomycetota</taxon>
        <taxon>Actinomycetes</taxon>
        <taxon>Pseudonocardiales</taxon>
        <taxon>Pseudonocardiaceae</taxon>
        <taxon>Amycolatopsis</taxon>
    </lineage>
</organism>
<comment type="similarity">
    <text evidence="2">Belongs to the GtrA family.</text>
</comment>